<accession>A0A024FX33</accession>
<gene>
    <name evidence="2" type="ORF">BN9_133020</name>
</gene>
<organism evidence="2 3">
    <name type="scientific">Albugo candida</name>
    <dbReference type="NCBI Taxonomy" id="65357"/>
    <lineage>
        <taxon>Eukaryota</taxon>
        <taxon>Sar</taxon>
        <taxon>Stramenopiles</taxon>
        <taxon>Oomycota</taxon>
        <taxon>Peronosporomycetes</taxon>
        <taxon>Albuginales</taxon>
        <taxon>Albuginaceae</taxon>
        <taxon>Albugo</taxon>
    </lineage>
</organism>
<keyword evidence="3" id="KW-1185">Reference proteome</keyword>
<proteinExistence type="predicted"/>
<evidence type="ECO:0000313" key="2">
    <source>
        <dbReference type="EMBL" id="CCI11680.1"/>
    </source>
</evidence>
<dbReference type="EMBL" id="CAIX01001533">
    <property type="protein sequence ID" value="CCI11680.1"/>
    <property type="molecule type" value="Genomic_DNA"/>
</dbReference>
<evidence type="ECO:0000256" key="1">
    <source>
        <dbReference type="SAM" id="MobiDB-lite"/>
    </source>
</evidence>
<reference evidence="2 3" key="1">
    <citation type="submission" date="2012-05" db="EMBL/GenBank/DDBJ databases">
        <title>Recombination and specialization in a pathogen metapopulation.</title>
        <authorList>
            <person name="Gardiner A."/>
            <person name="Kemen E."/>
            <person name="Schultz-Larsen T."/>
            <person name="MacLean D."/>
            <person name="Van Oosterhout C."/>
            <person name="Jones J.D.G."/>
        </authorList>
    </citation>
    <scope>NUCLEOTIDE SEQUENCE [LARGE SCALE GENOMIC DNA]</scope>
    <source>
        <strain evidence="2 3">Ac Nc2</strain>
    </source>
</reference>
<dbReference type="AlphaFoldDB" id="A0A024FX33"/>
<comment type="caution">
    <text evidence="2">The sequence shown here is derived from an EMBL/GenBank/DDBJ whole genome shotgun (WGS) entry which is preliminary data.</text>
</comment>
<feature type="region of interest" description="Disordered" evidence="1">
    <location>
        <begin position="109"/>
        <end position="138"/>
    </location>
</feature>
<name>A0A024FX33_9STRA</name>
<dbReference type="InParanoid" id="A0A024FX33"/>
<evidence type="ECO:0000313" key="3">
    <source>
        <dbReference type="Proteomes" id="UP000053237"/>
    </source>
</evidence>
<protein>
    <submittedName>
        <fullName evidence="2">Uncharacterized protein</fullName>
    </submittedName>
</protein>
<sequence>MVKTNETKGICLFPACAGKKPILARSFPRHYRKHHQEVNGDGSLVEQTRFRSRMTKKRYFQPVAASLETKEWPVEGSLETKQQLMMQASVITDLKNRIARLEKCIESQRSGDQLDELDGTRHTIDLPQSDIEDEDLAR</sequence>
<dbReference type="Proteomes" id="UP000053237">
    <property type="component" value="Unassembled WGS sequence"/>
</dbReference>